<dbReference type="RefSeq" id="WP_419186474.1">
    <property type="nucleotide sequence ID" value="NZ_CP036290.1"/>
</dbReference>
<evidence type="ECO:0000313" key="8">
    <source>
        <dbReference type="Proteomes" id="UP000319342"/>
    </source>
</evidence>
<dbReference type="PROSITE" id="PS50893">
    <property type="entry name" value="ABC_TRANSPORTER_2"/>
    <property type="match status" value="1"/>
</dbReference>
<dbReference type="AlphaFoldDB" id="A0A518CZN6"/>
<evidence type="ECO:0000313" key="7">
    <source>
        <dbReference type="EMBL" id="QDU84696.1"/>
    </source>
</evidence>
<dbReference type="InterPro" id="IPR050763">
    <property type="entry name" value="ABC_transporter_ATP-binding"/>
</dbReference>
<protein>
    <submittedName>
        <fullName evidence="7">Daunorubicin/doxorubicin resistance ATP-binding protein DrrA</fullName>
        <ecNumber evidence="7">3.6.3.-</ecNumber>
    </submittedName>
</protein>
<dbReference type="SUPFAM" id="SSF52540">
    <property type="entry name" value="P-loop containing nucleoside triphosphate hydrolases"/>
    <property type="match status" value="1"/>
</dbReference>
<keyword evidence="3" id="KW-0536">Nodulation</keyword>
<dbReference type="EC" id="3.6.3.-" evidence="7"/>
<evidence type="ECO:0000256" key="2">
    <source>
        <dbReference type="ARBA" id="ARBA00022448"/>
    </source>
</evidence>
<dbReference type="SMART" id="SM00382">
    <property type="entry name" value="AAA"/>
    <property type="match status" value="1"/>
</dbReference>
<keyword evidence="7" id="KW-0378">Hydrolase</keyword>
<dbReference type="EMBL" id="CP036290">
    <property type="protein sequence ID" value="QDU84696.1"/>
    <property type="molecule type" value="Genomic_DNA"/>
</dbReference>
<evidence type="ECO:0000256" key="3">
    <source>
        <dbReference type="ARBA" id="ARBA00022458"/>
    </source>
</evidence>
<keyword evidence="8" id="KW-1185">Reference proteome</keyword>
<dbReference type="Proteomes" id="UP000319342">
    <property type="component" value="Chromosome"/>
</dbReference>
<evidence type="ECO:0000256" key="1">
    <source>
        <dbReference type="ARBA" id="ARBA00005417"/>
    </source>
</evidence>
<evidence type="ECO:0000256" key="4">
    <source>
        <dbReference type="ARBA" id="ARBA00022741"/>
    </source>
</evidence>
<dbReference type="Pfam" id="PF00005">
    <property type="entry name" value="ABC_tran"/>
    <property type="match status" value="1"/>
</dbReference>
<feature type="domain" description="ABC transporter" evidence="6">
    <location>
        <begin position="16"/>
        <end position="241"/>
    </location>
</feature>
<keyword evidence="5 7" id="KW-0067">ATP-binding</keyword>
<dbReference type="Gene3D" id="3.40.50.300">
    <property type="entry name" value="P-loop containing nucleotide triphosphate hydrolases"/>
    <property type="match status" value="1"/>
</dbReference>
<dbReference type="GO" id="GO:0016887">
    <property type="term" value="F:ATP hydrolysis activity"/>
    <property type="evidence" value="ECO:0007669"/>
    <property type="project" value="InterPro"/>
</dbReference>
<dbReference type="InterPro" id="IPR003439">
    <property type="entry name" value="ABC_transporter-like_ATP-bd"/>
</dbReference>
<dbReference type="CDD" id="cd03230">
    <property type="entry name" value="ABC_DR_subfamily_A"/>
    <property type="match status" value="1"/>
</dbReference>
<keyword evidence="4" id="KW-0547">Nucleotide-binding</keyword>
<dbReference type="InterPro" id="IPR003593">
    <property type="entry name" value="AAA+_ATPase"/>
</dbReference>
<gene>
    <name evidence="7" type="primary">drrA_3</name>
    <name evidence="7" type="ORF">Pla163_18080</name>
</gene>
<evidence type="ECO:0000256" key="5">
    <source>
        <dbReference type="ARBA" id="ARBA00022840"/>
    </source>
</evidence>
<accession>A0A518CZN6</accession>
<reference evidence="7 8" key="1">
    <citation type="submission" date="2019-02" db="EMBL/GenBank/DDBJ databases">
        <title>Deep-cultivation of Planctomycetes and their phenomic and genomic characterization uncovers novel biology.</title>
        <authorList>
            <person name="Wiegand S."/>
            <person name="Jogler M."/>
            <person name="Boedeker C."/>
            <person name="Pinto D."/>
            <person name="Vollmers J."/>
            <person name="Rivas-Marin E."/>
            <person name="Kohn T."/>
            <person name="Peeters S.H."/>
            <person name="Heuer A."/>
            <person name="Rast P."/>
            <person name="Oberbeckmann S."/>
            <person name="Bunk B."/>
            <person name="Jeske O."/>
            <person name="Meyerdierks A."/>
            <person name="Storesund J.E."/>
            <person name="Kallscheuer N."/>
            <person name="Luecker S."/>
            <person name="Lage O.M."/>
            <person name="Pohl T."/>
            <person name="Merkel B.J."/>
            <person name="Hornburger P."/>
            <person name="Mueller R.-W."/>
            <person name="Bruemmer F."/>
            <person name="Labrenz M."/>
            <person name="Spormann A.M."/>
            <person name="Op den Camp H."/>
            <person name="Overmann J."/>
            <person name="Amann R."/>
            <person name="Jetten M.S.M."/>
            <person name="Mascher T."/>
            <person name="Medema M.H."/>
            <person name="Devos D.P."/>
            <person name="Kaster A.-K."/>
            <person name="Ovreas L."/>
            <person name="Rohde M."/>
            <person name="Galperin M.Y."/>
            <person name="Jogler C."/>
        </authorList>
    </citation>
    <scope>NUCLEOTIDE SEQUENCE [LARGE SCALE GENOMIC DNA]</scope>
    <source>
        <strain evidence="7 8">Pla163</strain>
    </source>
</reference>
<dbReference type="InterPro" id="IPR027417">
    <property type="entry name" value="P-loop_NTPase"/>
</dbReference>
<keyword evidence="2" id="KW-0813">Transport</keyword>
<proteinExistence type="inferred from homology"/>
<dbReference type="PANTHER" id="PTHR42711">
    <property type="entry name" value="ABC TRANSPORTER ATP-BINDING PROTEIN"/>
    <property type="match status" value="1"/>
</dbReference>
<dbReference type="GO" id="GO:0005524">
    <property type="term" value="F:ATP binding"/>
    <property type="evidence" value="ECO:0007669"/>
    <property type="project" value="UniProtKB-KW"/>
</dbReference>
<name>A0A518CZN6_9BACT</name>
<dbReference type="PANTHER" id="PTHR42711:SF5">
    <property type="entry name" value="ABC TRANSPORTER ATP-BINDING PROTEIN NATA"/>
    <property type="match status" value="1"/>
</dbReference>
<organism evidence="7 8">
    <name type="scientific">Rohdeia mirabilis</name>
    <dbReference type="NCBI Taxonomy" id="2528008"/>
    <lineage>
        <taxon>Bacteria</taxon>
        <taxon>Pseudomonadati</taxon>
        <taxon>Planctomycetota</taxon>
        <taxon>Planctomycetia</taxon>
        <taxon>Planctomycetia incertae sedis</taxon>
        <taxon>Rohdeia</taxon>
    </lineage>
</organism>
<sequence length="317" mass="33600">MSSTSTLAPTSRSNAIVVRGLTKRFGQTVALAPLDLDLARGSVCGLVGPNGSGKSTFMRLLVGLVPASAGSVEVDGARLTGEGLGIRRRVAFAPGEIAAYGDLTADRQLAFLLRGRDAGALDRARALAKRLGLPLRGRMRTFSHGMKRQVMFCAAMAPDVPVRLLDEPTAGLDPTKRGEVVELVAKDARAGRCVLLSSHHFGEVARCCERVVFLAGGRLVADERTADLELRARRLLTLEFERDVSSEQLERLAAALHGDAGANVRIGAARLAAELGGDDVLAALRGLPADGPVPTRITFGSHSLEELYRDLYGVEGL</sequence>
<evidence type="ECO:0000259" key="6">
    <source>
        <dbReference type="PROSITE" id="PS50893"/>
    </source>
</evidence>
<comment type="similarity">
    <text evidence="1">Belongs to the ABC transporter superfamily.</text>
</comment>